<accession>A0A0D5NQ60</accession>
<reference evidence="3" key="2">
    <citation type="submission" date="2015-03" db="EMBL/GenBank/DDBJ databases">
        <title>Genome sequence of Paenibacillus beijingensis strain DSM 24997T.</title>
        <authorList>
            <person name="Kwak Y."/>
            <person name="Shin J.-H."/>
        </authorList>
    </citation>
    <scope>NUCLEOTIDE SEQUENCE [LARGE SCALE GENOMIC DNA]</scope>
    <source>
        <strain evidence="3">DSM 24997</strain>
    </source>
</reference>
<evidence type="ECO:0000313" key="3">
    <source>
        <dbReference type="Proteomes" id="UP000032633"/>
    </source>
</evidence>
<feature type="transmembrane region" description="Helical" evidence="1">
    <location>
        <begin position="34"/>
        <end position="55"/>
    </location>
</feature>
<dbReference type="STRING" id="1126833.VN24_00525"/>
<name>A0A0D5NQ60_9BACL</name>
<gene>
    <name evidence="2" type="ORF">VN24_00525</name>
</gene>
<feature type="transmembrane region" description="Helical" evidence="1">
    <location>
        <begin position="6"/>
        <end position="22"/>
    </location>
</feature>
<dbReference type="GO" id="GO:0016301">
    <property type="term" value="F:kinase activity"/>
    <property type="evidence" value="ECO:0007669"/>
    <property type="project" value="UniProtKB-KW"/>
</dbReference>
<dbReference type="EMBL" id="CP011058">
    <property type="protein sequence ID" value="AJY77396.1"/>
    <property type="molecule type" value="Genomic_DNA"/>
</dbReference>
<keyword evidence="3" id="KW-1185">Reference proteome</keyword>
<evidence type="ECO:0000256" key="1">
    <source>
        <dbReference type="SAM" id="Phobius"/>
    </source>
</evidence>
<proteinExistence type="predicted"/>
<dbReference type="PATRIC" id="fig|1126833.4.peg.124"/>
<dbReference type="RefSeq" id="WP_045672826.1">
    <property type="nucleotide sequence ID" value="NZ_CP011058.1"/>
</dbReference>
<dbReference type="Proteomes" id="UP000032633">
    <property type="component" value="Chromosome"/>
</dbReference>
<evidence type="ECO:0000313" key="2">
    <source>
        <dbReference type="EMBL" id="AJY77396.1"/>
    </source>
</evidence>
<reference evidence="2 3" key="1">
    <citation type="journal article" date="2015" name="J. Biotechnol.">
        <title>Complete genome sequence of Paenibacillus beijingensis 7188(T) (=DSM 24997(T)), a novel rhizobacterium from jujube garden soil.</title>
        <authorList>
            <person name="Kwak Y."/>
            <person name="Shin J.H."/>
        </authorList>
    </citation>
    <scope>NUCLEOTIDE SEQUENCE [LARGE SCALE GENOMIC DNA]</scope>
    <source>
        <strain evidence="2 3">DSM 24997</strain>
    </source>
</reference>
<organism evidence="2 3">
    <name type="scientific">Paenibacillus beijingensis</name>
    <dbReference type="NCBI Taxonomy" id="1126833"/>
    <lineage>
        <taxon>Bacteria</taxon>
        <taxon>Bacillati</taxon>
        <taxon>Bacillota</taxon>
        <taxon>Bacilli</taxon>
        <taxon>Bacillales</taxon>
        <taxon>Paenibacillaceae</taxon>
        <taxon>Paenibacillus</taxon>
    </lineage>
</organism>
<dbReference type="HOGENOM" id="CLU_199886_0_0_9"/>
<dbReference type="AlphaFoldDB" id="A0A0D5NQ60"/>
<sequence>MDTTPLIIFIIAAFSLGALILMKRESIAPNMRRGLALSAVVLIAFAFILIVMSLASMGSS</sequence>
<dbReference type="OrthoDB" id="2627968at2"/>
<keyword evidence="1" id="KW-0472">Membrane</keyword>
<keyword evidence="1" id="KW-1133">Transmembrane helix</keyword>
<dbReference type="KEGG" id="pbj:VN24_00525"/>
<keyword evidence="2" id="KW-0418">Kinase</keyword>
<keyword evidence="1" id="KW-0812">Transmembrane</keyword>
<protein>
    <submittedName>
        <fullName evidence="2">Signal transduction histidine kinase</fullName>
    </submittedName>
</protein>
<keyword evidence="2" id="KW-0808">Transferase</keyword>